<evidence type="ECO:0000313" key="2">
    <source>
        <dbReference type="Proteomes" id="UP001058124"/>
    </source>
</evidence>
<keyword evidence="2" id="KW-1185">Reference proteome</keyword>
<gene>
    <name evidence="1" type="ORF">SOASR030_20470</name>
</gene>
<sequence>MSSPEQSREWIRLQERLTQAIKALDDIERTFQNVPALFEGNAFAEQASCAVRMENLFTAATHETATGLRYLKQEMEDLANFIAFRKRHGQFSSDALMEIIDAPLSTKDKQRLWHDNSQASFPVFTQSLEQLKREWRSLFGNRSYQSANTLGNHV</sequence>
<comment type="caution">
    <text evidence="1">The sequence shown here is derived from an EMBL/GenBank/DDBJ whole genome shotgun (WGS) entry which is preliminary data.</text>
</comment>
<dbReference type="Proteomes" id="UP001058124">
    <property type="component" value="Unassembled WGS sequence"/>
</dbReference>
<reference evidence="1" key="1">
    <citation type="submission" date="2022-06" db="EMBL/GenBank/DDBJ databases">
        <title>Draft genome sequences of Leminorella grimontii str. JCM5902.</title>
        <authorList>
            <person name="Wakabayashi Y."/>
            <person name="Kojima K."/>
        </authorList>
    </citation>
    <scope>NUCLEOTIDE SEQUENCE</scope>
    <source>
        <strain evidence="1">JCM 5902</strain>
    </source>
</reference>
<dbReference type="EMBL" id="BRLH01000004">
    <property type="protein sequence ID" value="GKX55935.1"/>
    <property type="molecule type" value="Genomic_DNA"/>
</dbReference>
<organism evidence="1 2">
    <name type="scientific">Leminorella grimontii</name>
    <dbReference type="NCBI Taxonomy" id="82981"/>
    <lineage>
        <taxon>Bacteria</taxon>
        <taxon>Pseudomonadati</taxon>
        <taxon>Pseudomonadota</taxon>
        <taxon>Gammaproteobacteria</taxon>
        <taxon>Enterobacterales</taxon>
        <taxon>Budviciaceae</taxon>
        <taxon>Leminorella</taxon>
    </lineage>
</organism>
<name>A0AAV5N1E2_9GAMM</name>
<protein>
    <submittedName>
        <fullName evidence="1">Uncharacterized protein</fullName>
    </submittedName>
</protein>
<evidence type="ECO:0000313" key="1">
    <source>
        <dbReference type="EMBL" id="GKX55935.1"/>
    </source>
</evidence>
<dbReference type="RefSeq" id="WP_134389007.1">
    <property type="nucleotide sequence ID" value="NZ_BRLH01000004.1"/>
</dbReference>
<accession>A0AAV5N1E2</accession>
<proteinExistence type="predicted"/>
<dbReference type="AlphaFoldDB" id="A0AAV5N1E2"/>